<organism evidence="2 3">
    <name type="scientific">Mycoplasmopsis edwardii</name>
    <dbReference type="NCBI Taxonomy" id="53558"/>
    <lineage>
        <taxon>Bacteria</taxon>
        <taxon>Bacillati</taxon>
        <taxon>Mycoplasmatota</taxon>
        <taxon>Mycoplasmoidales</taxon>
        <taxon>Metamycoplasmataceae</taxon>
        <taxon>Mycoplasmopsis</taxon>
    </lineage>
</organism>
<evidence type="ECO:0000313" key="2">
    <source>
        <dbReference type="EMBL" id="SYV96771.1"/>
    </source>
</evidence>
<dbReference type="Proteomes" id="UP000257559">
    <property type="component" value="Chromosome"/>
</dbReference>
<accession>A0A3B0Q8R8</accession>
<sequence>MNNFNKFALNSFIQNNINFYKELLETLEKMNVKNKLSNENFGETIKTIKQCYKSLFGAKKLEIHEALRIIKKILKNSLTLLQNNELQKVLNTFDKNLEKIQKDKVIQLSNNYFW</sequence>
<feature type="coiled-coil region" evidence="1">
    <location>
        <begin position="10"/>
        <end position="40"/>
    </location>
</feature>
<dbReference type="EMBL" id="LS991951">
    <property type="protein sequence ID" value="SYV96771.1"/>
    <property type="molecule type" value="Genomic_DNA"/>
</dbReference>
<reference evidence="3" key="1">
    <citation type="submission" date="2018-06" db="EMBL/GenBank/DDBJ databases">
        <authorList>
            <consortium name="Pathogen Informatics"/>
        </authorList>
    </citation>
    <scope>NUCLEOTIDE SEQUENCE [LARGE SCALE GENOMIC DNA]</scope>
    <source>
        <strain evidence="3">NCTC10132</strain>
    </source>
</reference>
<evidence type="ECO:0000256" key="1">
    <source>
        <dbReference type="SAM" id="Coils"/>
    </source>
</evidence>
<dbReference type="KEGG" id="medw:NCTC10132_00105"/>
<gene>
    <name evidence="2" type="ORF">NCTC10132_00105</name>
</gene>
<name>A0A3B0Q8R8_9BACT</name>
<keyword evidence="1" id="KW-0175">Coiled coil</keyword>
<protein>
    <submittedName>
        <fullName evidence="2">Uncharacterized protein</fullName>
    </submittedName>
</protein>
<feature type="non-terminal residue" evidence="2">
    <location>
        <position position="114"/>
    </location>
</feature>
<proteinExistence type="predicted"/>
<dbReference type="AlphaFoldDB" id="A0A3B0Q8R8"/>
<evidence type="ECO:0000313" key="3">
    <source>
        <dbReference type="Proteomes" id="UP000257559"/>
    </source>
</evidence>
<keyword evidence="3" id="KW-1185">Reference proteome</keyword>